<dbReference type="InterPro" id="IPR016032">
    <property type="entry name" value="Sig_transdc_resp-reg_C-effctor"/>
</dbReference>
<dbReference type="PROSITE" id="PS51755">
    <property type="entry name" value="OMPR_PHOB"/>
    <property type="match status" value="1"/>
</dbReference>
<reference evidence="6 7" key="1">
    <citation type="submission" date="2021-04" db="EMBL/GenBank/DDBJ databases">
        <title>Paenibacillus sp. DLE-14 whole genome sequence.</title>
        <authorList>
            <person name="Ham Y.J."/>
        </authorList>
    </citation>
    <scope>NUCLEOTIDE SEQUENCE [LARGE SCALE GENOMIC DNA]</scope>
    <source>
        <strain evidence="6 7">DLE-14</strain>
    </source>
</reference>
<keyword evidence="7" id="KW-1185">Reference proteome</keyword>
<keyword evidence="2 4" id="KW-0238">DNA-binding</keyword>
<organism evidence="6 7">
    <name type="scientific">Paenibacillus lignilyticus</name>
    <dbReference type="NCBI Taxonomy" id="1172615"/>
    <lineage>
        <taxon>Bacteria</taxon>
        <taxon>Bacillati</taxon>
        <taxon>Bacillota</taxon>
        <taxon>Bacilli</taxon>
        <taxon>Bacillales</taxon>
        <taxon>Paenibacillaceae</taxon>
        <taxon>Paenibacillus</taxon>
    </lineage>
</organism>
<evidence type="ECO:0000256" key="3">
    <source>
        <dbReference type="ARBA" id="ARBA00023163"/>
    </source>
</evidence>
<dbReference type="Gene3D" id="1.10.10.10">
    <property type="entry name" value="Winged helix-like DNA-binding domain superfamily/Winged helix DNA-binding domain"/>
    <property type="match status" value="1"/>
</dbReference>
<evidence type="ECO:0000256" key="1">
    <source>
        <dbReference type="ARBA" id="ARBA00023015"/>
    </source>
</evidence>
<evidence type="ECO:0000313" key="7">
    <source>
        <dbReference type="Proteomes" id="UP000673394"/>
    </source>
</evidence>
<sequence>MSTKMVSFHENSLTLTKKVFAILEYLMLQKEQVISAARLINHTSDSDADVFPDTLKYHIHAIKKKLAEAKCDKELPIMPIRNSHT</sequence>
<keyword evidence="1" id="KW-0805">Transcription regulation</keyword>
<accession>A0ABS5CGT5</accession>
<gene>
    <name evidence="6" type="ORF">I8J30_20190</name>
</gene>
<dbReference type="Proteomes" id="UP000673394">
    <property type="component" value="Unassembled WGS sequence"/>
</dbReference>
<proteinExistence type="predicted"/>
<dbReference type="InterPro" id="IPR036388">
    <property type="entry name" value="WH-like_DNA-bd_sf"/>
</dbReference>
<feature type="domain" description="OmpR/PhoB-type" evidence="5">
    <location>
        <begin position="1"/>
        <end position="85"/>
    </location>
</feature>
<evidence type="ECO:0000313" key="6">
    <source>
        <dbReference type="EMBL" id="MBP3965050.1"/>
    </source>
</evidence>
<dbReference type="Pfam" id="PF00486">
    <property type="entry name" value="Trans_reg_C"/>
    <property type="match status" value="1"/>
</dbReference>
<dbReference type="CDD" id="cd00383">
    <property type="entry name" value="trans_reg_C"/>
    <property type="match status" value="1"/>
</dbReference>
<protein>
    <submittedName>
        <fullName evidence="6">Winged helix-turn-helix transcriptional regulator</fullName>
    </submittedName>
</protein>
<comment type="caution">
    <text evidence="6">The sequence shown here is derived from an EMBL/GenBank/DDBJ whole genome shotgun (WGS) entry which is preliminary data.</text>
</comment>
<evidence type="ECO:0000259" key="5">
    <source>
        <dbReference type="PROSITE" id="PS51755"/>
    </source>
</evidence>
<evidence type="ECO:0000256" key="2">
    <source>
        <dbReference type="ARBA" id="ARBA00023125"/>
    </source>
</evidence>
<dbReference type="InterPro" id="IPR001867">
    <property type="entry name" value="OmpR/PhoB-type_DNA-bd"/>
</dbReference>
<dbReference type="SUPFAM" id="SSF46894">
    <property type="entry name" value="C-terminal effector domain of the bipartite response regulators"/>
    <property type="match status" value="1"/>
</dbReference>
<name>A0ABS5CGT5_9BACL</name>
<evidence type="ECO:0000256" key="4">
    <source>
        <dbReference type="PROSITE-ProRule" id="PRU01091"/>
    </source>
</evidence>
<dbReference type="EMBL" id="JAGKSP010000009">
    <property type="protein sequence ID" value="MBP3965050.1"/>
    <property type="molecule type" value="Genomic_DNA"/>
</dbReference>
<dbReference type="RefSeq" id="WP_210661192.1">
    <property type="nucleotide sequence ID" value="NZ_JAGKSP010000009.1"/>
</dbReference>
<feature type="DNA-binding region" description="OmpR/PhoB-type" evidence="4">
    <location>
        <begin position="1"/>
        <end position="85"/>
    </location>
</feature>
<keyword evidence="3" id="KW-0804">Transcription</keyword>